<comment type="caution">
    <text evidence="2">The sequence shown here is derived from an EMBL/GenBank/DDBJ whole genome shotgun (WGS) entry which is preliminary data.</text>
</comment>
<dbReference type="AlphaFoldDB" id="A0AAN8RNZ5"/>
<keyword evidence="1" id="KW-0472">Membrane</keyword>
<evidence type="ECO:0000313" key="3">
    <source>
        <dbReference type="Proteomes" id="UP001307849"/>
    </source>
</evidence>
<keyword evidence="3" id="KW-1185">Reference proteome</keyword>
<sequence length="436" mass="49777">MSRSLTNVSLGLAKLNQSTKTVQRSPPRNHYTFFIGPDRTKLTVHSQIFNLYAPDFHENTSSWPSLSPHAAKIAFDFCGSRYLGYVGAYDVETLRNCFDVYNCADAWGIQSLKTHVCQVICASNILVHVDDYAAFLAQLYQLYAQFMGKDESTADALTKCLRTIAKEHGRYTGVKRGTLRSQLQNPPSREEEMQDILSTEFLRLDRDCYCKFCKYQRKNYTNGRKGPFWAYRVAKADLAHDSKAIWSAGLTPIGILFDLVFNGWTFAVLGWLLVFLGTKEVIRESIKVLWAVLAYLSLLVVVQFALLVLVSSYFLFSQVKPVFETPVRFIKWVAWKIAFPPIPKSERELAQTSQVISSSLGVFFALMFTRIAADYMDGNGPFDQLTMIVLKDNTWLALRRIFYYYFGVRTASTTDSRSWVPPFAAYLERIEKGEFL</sequence>
<name>A0AAN8RNZ5_9PEZI</name>
<proteinExistence type="predicted"/>
<feature type="transmembrane region" description="Helical" evidence="1">
    <location>
        <begin position="253"/>
        <end position="276"/>
    </location>
</feature>
<keyword evidence="1" id="KW-0812">Transmembrane</keyword>
<reference evidence="2 3" key="1">
    <citation type="submission" date="2019-10" db="EMBL/GenBank/DDBJ databases">
        <authorList>
            <person name="Palmer J.M."/>
        </authorList>
    </citation>
    <scope>NUCLEOTIDE SEQUENCE [LARGE SCALE GENOMIC DNA]</scope>
    <source>
        <strain evidence="2 3">TWF506</strain>
    </source>
</reference>
<organism evidence="2 3">
    <name type="scientific">Arthrobotrys conoides</name>
    <dbReference type="NCBI Taxonomy" id="74498"/>
    <lineage>
        <taxon>Eukaryota</taxon>
        <taxon>Fungi</taxon>
        <taxon>Dikarya</taxon>
        <taxon>Ascomycota</taxon>
        <taxon>Pezizomycotina</taxon>
        <taxon>Orbiliomycetes</taxon>
        <taxon>Orbiliales</taxon>
        <taxon>Orbiliaceae</taxon>
        <taxon>Arthrobotrys</taxon>
    </lineage>
</organism>
<keyword evidence="1" id="KW-1133">Transmembrane helix</keyword>
<gene>
    <name evidence="2" type="ORF">TWF506_004624</name>
</gene>
<feature type="transmembrane region" description="Helical" evidence="1">
    <location>
        <begin position="288"/>
        <end position="316"/>
    </location>
</feature>
<evidence type="ECO:0000256" key="1">
    <source>
        <dbReference type="SAM" id="Phobius"/>
    </source>
</evidence>
<dbReference type="Proteomes" id="UP001307849">
    <property type="component" value="Unassembled WGS sequence"/>
</dbReference>
<dbReference type="EMBL" id="JAVHJM010000015">
    <property type="protein sequence ID" value="KAK6497149.1"/>
    <property type="molecule type" value="Genomic_DNA"/>
</dbReference>
<evidence type="ECO:0000313" key="2">
    <source>
        <dbReference type="EMBL" id="KAK6497149.1"/>
    </source>
</evidence>
<accession>A0AAN8RNZ5</accession>
<protein>
    <submittedName>
        <fullName evidence="2">Uncharacterized protein</fullName>
    </submittedName>
</protein>